<comment type="caution">
    <text evidence="5">The sequence shown here is derived from an EMBL/GenBank/DDBJ whole genome shotgun (WGS) entry which is preliminary data.</text>
</comment>
<dbReference type="Pfam" id="PF00392">
    <property type="entry name" value="GntR"/>
    <property type="match status" value="1"/>
</dbReference>
<dbReference type="Gene3D" id="3.40.1410.10">
    <property type="entry name" value="Chorismate lyase-like"/>
    <property type="match status" value="1"/>
</dbReference>
<dbReference type="Proteomes" id="UP000287547">
    <property type="component" value="Unassembled WGS sequence"/>
</dbReference>
<dbReference type="InterPro" id="IPR011663">
    <property type="entry name" value="UTRA"/>
</dbReference>
<evidence type="ECO:0000256" key="3">
    <source>
        <dbReference type="ARBA" id="ARBA00023163"/>
    </source>
</evidence>
<dbReference type="InterPro" id="IPR036388">
    <property type="entry name" value="WH-like_DNA-bd_sf"/>
</dbReference>
<dbReference type="EMBL" id="QHKI01000029">
    <property type="protein sequence ID" value="RSM80383.1"/>
    <property type="molecule type" value="Genomic_DNA"/>
</dbReference>
<name>A0A428Z374_KIBAR</name>
<evidence type="ECO:0000313" key="6">
    <source>
        <dbReference type="Proteomes" id="UP000287547"/>
    </source>
</evidence>
<evidence type="ECO:0000313" key="5">
    <source>
        <dbReference type="EMBL" id="RSM80383.1"/>
    </source>
</evidence>
<proteinExistence type="predicted"/>
<dbReference type="Gene3D" id="1.10.10.10">
    <property type="entry name" value="Winged helix-like DNA-binding domain superfamily/Winged helix DNA-binding domain"/>
    <property type="match status" value="1"/>
</dbReference>
<dbReference type="InterPro" id="IPR000524">
    <property type="entry name" value="Tscrpt_reg_HTH_GntR"/>
</dbReference>
<dbReference type="SUPFAM" id="SSF64288">
    <property type="entry name" value="Chorismate lyase-like"/>
    <property type="match status" value="1"/>
</dbReference>
<dbReference type="SUPFAM" id="SSF46785">
    <property type="entry name" value="Winged helix' DNA-binding domain"/>
    <property type="match status" value="1"/>
</dbReference>
<dbReference type="InterPro" id="IPR028978">
    <property type="entry name" value="Chorismate_lyase_/UTRA_dom_sf"/>
</dbReference>
<accession>A0A428Z374</accession>
<dbReference type="OrthoDB" id="3210131at2"/>
<dbReference type="GO" id="GO:0045892">
    <property type="term" value="P:negative regulation of DNA-templated transcription"/>
    <property type="evidence" value="ECO:0007669"/>
    <property type="project" value="TreeGrafter"/>
</dbReference>
<dbReference type="InterPro" id="IPR050679">
    <property type="entry name" value="Bact_HTH_transcr_reg"/>
</dbReference>
<dbReference type="PROSITE" id="PS50949">
    <property type="entry name" value="HTH_GNTR"/>
    <property type="match status" value="1"/>
</dbReference>
<dbReference type="PANTHER" id="PTHR44846:SF1">
    <property type="entry name" value="MANNOSYL-D-GLYCERATE TRANSPORT_METABOLISM SYSTEM REPRESSOR MNGR-RELATED"/>
    <property type="match status" value="1"/>
</dbReference>
<evidence type="ECO:0000256" key="2">
    <source>
        <dbReference type="ARBA" id="ARBA00023125"/>
    </source>
</evidence>
<keyword evidence="3" id="KW-0804">Transcription</keyword>
<dbReference type="Pfam" id="PF07702">
    <property type="entry name" value="UTRA"/>
    <property type="match status" value="1"/>
</dbReference>
<reference evidence="5 6" key="1">
    <citation type="submission" date="2018-05" db="EMBL/GenBank/DDBJ databases">
        <title>Evolution of GPA BGCs.</title>
        <authorList>
            <person name="Waglechner N."/>
            <person name="Wright G.D."/>
        </authorList>
    </citation>
    <scope>NUCLEOTIDE SEQUENCE [LARGE SCALE GENOMIC DNA]</scope>
    <source>
        <strain evidence="5 6">A82846</strain>
    </source>
</reference>
<dbReference type="PRINTS" id="PR00035">
    <property type="entry name" value="HTHGNTR"/>
</dbReference>
<dbReference type="GO" id="GO:0003700">
    <property type="term" value="F:DNA-binding transcription factor activity"/>
    <property type="evidence" value="ECO:0007669"/>
    <property type="project" value="InterPro"/>
</dbReference>
<dbReference type="InterPro" id="IPR036390">
    <property type="entry name" value="WH_DNA-bd_sf"/>
</dbReference>
<evidence type="ECO:0000256" key="1">
    <source>
        <dbReference type="ARBA" id="ARBA00023015"/>
    </source>
</evidence>
<organism evidence="5 6">
    <name type="scientific">Kibdelosporangium aridum</name>
    <dbReference type="NCBI Taxonomy" id="2030"/>
    <lineage>
        <taxon>Bacteria</taxon>
        <taxon>Bacillati</taxon>
        <taxon>Actinomycetota</taxon>
        <taxon>Actinomycetes</taxon>
        <taxon>Pseudonocardiales</taxon>
        <taxon>Pseudonocardiaceae</taxon>
        <taxon>Kibdelosporangium</taxon>
    </lineage>
</organism>
<evidence type="ECO:0000259" key="4">
    <source>
        <dbReference type="PROSITE" id="PS50949"/>
    </source>
</evidence>
<protein>
    <submittedName>
        <fullName evidence="5">GntR family transcriptional regulator</fullName>
    </submittedName>
</protein>
<keyword evidence="1" id="KW-0805">Transcription regulation</keyword>
<dbReference type="PANTHER" id="PTHR44846">
    <property type="entry name" value="MANNOSYL-D-GLYCERATE TRANSPORT/METABOLISM SYSTEM REPRESSOR MNGR-RELATED"/>
    <property type="match status" value="1"/>
</dbReference>
<dbReference type="CDD" id="cd07377">
    <property type="entry name" value="WHTH_GntR"/>
    <property type="match status" value="1"/>
</dbReference>
<dbReference type="SMART" id="SM00345">
    <property type="entry name" value="HTH_GNTR"/>
    <property type="match status" value="1"/>
</dbReference>
<gene>
    <name evidence="5" type="ORF">DMH04_30080</name>
</gene>
<dbReference type="GO" id="GO:0003677">
    <property type="term" value="F:DNA binding"/>
    <property type="evidence" value="ECO:0007669"/>
    <property type="project" value="UniProtKB-KW"/>
</dbReference>
<feature type="domain" description="HTH gntR-type" evidence="4">
    <location>
        <begin position="17"/>
        <end position="85"/>
    </location>
</feature>
<keyword evidence="2" id="KW-0238">DNA-binding</keyword>
<dbReference type="SMART" id="SM00866">
    <property type="entry name" value="UTRA"/>
    <property type="match status" value="1"/>
</dbReference>
<sequence length="263" mass="28891">MYGLFDRETCTVKSVDESLHERIAADIRRRVLSGELPVGAAVPSESQLCAQWDASRGPVRQALGTLRAEGIIGGGRGKPPVVLRQSMSQPFETFMSFSRWVTGLGRTPGQRTLEIARRPSTPAIAAALHLAEGTPVVQLLRLRLIDSQPTMIERTTFVEPVGRLLFDFDCDSGSIYAHLESQGVDTTHGRHVIDAVAADQTDHELLDVPMGSPLLRERRTATSLTGEPFEYSDDRYRPDIVSFSIENSQRAHPALSRIAETAS</sequence>
<dbReference type="AlphaFoldDB" id="A0A428Z374"/>